<keyword evidence="2" id="KW-1003">Cell membrane</keyword>
<keyword evidence="6 8" id="KW-0472">Membrane</keyword>
<evidence type="ECO:0000256" key="3">
    <source>
        <dbReference type="ARBA" id="ARBA00022679"/>
    </source>
</evidence>
<dbReference type="InterPro" id="IPR018584">
    <property type="entry name" value="GT87"/>
</dbReference>
<dbReference type="RefSeq" id="WP_317994621.1">
    <property type="nucleotide sequence ID" value="NZ_AP025523.1"/>
</dbReference>
<dbReference type="AlphaFoldDB" id="A0AAN2CAE1"/>
<feature type="transmembrane region" description="Helical" evidence="8">
    <location>
        <begin position="353"/>
        <end position="378"/>
    </location>
</feature>
<evidence type="ECO:0000313" key="9">
    <source>
        <dbReference type="EMBL" id="BDE07001.1"/>
    </source>
</evidence>
<comment type="subcellular location">
    <subcellularLocation>
        <location evidence="1">Cell membrane</location>
        <topology evidence="1">Multi-pass membrane protein</topology>
    </subcellularLocation>
</comment>
<protein>
    <submittedName>
        <fullName evidence="9">Uncharacterized protein</fullName>
    </submittedName>
</protein>
<feature type="transmembrane region" description="Helical" evidence="8">
    <location>
        <begin position="267"/>
        <end position="288"/>
    </location>
</feature>
<evidence type="ECO:0000256" key="7">
    <source>
        <dbReference type="ARBA" id="ARBA00024033"/>
    </source>
</evidence>
<dbReference type="GO" id="GO:0005886">
    <property type="term" value="C:plasma membrane"/>
    <property type="evidence" value="ECO:0007669"/>
    <property type="project" value="UniProtKB-SubCell"/>
</dbReference>
<reference evidence="9 10" key="1">
    <citation type="journal article" date="2022" name="ISME Commun">
        <title>Vulcanimicrobium alpinus gen. nov. sp. nov., the first cultivated representative of the candidate phylum 'Eremiobacterota', is a metabolically versatile aerobic anoxygenic phototroph.</title>
        <authorList>
            <person name="Yabe S."/>
            <person name="Muto K."/>
            <person name="Abe K."/>
            <person name="Yokota A."/>
            <person name="Staudigel H."/>
            <person name="Tebo B.M."/>
        </authorList>
    </citation>
    <scope>NUCLEOTIDE SEQUENCE [LARGE SCALE GENOMIC DNA]</scope>
    <source>
        <strain evidence="9 10">WC8-2</strain>
    </source>
</reference>
<evidence type="ECO:0000256" key="6">
    <source>
        <dbReference type="ARBA" id="ARBA00023136"/>
    </source>
</evidence>
<feature type="transmembrane region" description="Helical" evidence="8">
    <location>
        <begin position="209"/>
        <end position="229"/>
    </location>
</feature>
<comment type="similarity">
    <text evidence="7">Belongs to the glycosyltransferase 87 family.</text>
</comment>
<evidence type="ECO:0000313" key="10">
    <source>
        <dbReference type="Proteomes" id="UP001317532"/>
    </source>
</evidence>
<feature type="transmembrane region" description="Helical" evidence="8">
    <location>
        <begin position="295"/>
        <end position="317"/>
    </location>
</feature>
<keyword evidence="5 8" id="KW-1133">Transmembrane helix</keyword>
<dbReference type="GO" id="GO:0016758">
    <property type="term" value="F:hexosyltransferase activity"/>
    <property type="evidence" value="ECO:0007669"/>
    <property type="project" value="InterPro"/>
</dbReference>
<feature type="transmembrane region" description="Helical" evidence="8">
    <location>
        <begin position="89"/>
        <end position="116"/>
    </location>
</feature>
<organism evidence="9 10">
    <name type="scientific">Vulcanimicrobium alpinum</name>
    <dbReference type="NCBI Taxonomy" id="3016050"/>
    <lineage>
        <taxon>Bacteria</taxon>
        <taxon>Bacillati</taxon>
        <taxon>Vulcanimicrobiota</taxon>
        <taxon>Vulcanimicrobiia</taxon>
        <taxon>Vulcanimicrobiales</taxon>
        <taxon>Vulcanimicrobiaceae</taxon>
        <taxon>Vulcanimicrobium</taxon>
    </lineage>
</organism>
<evidence type="ECO:0000256" key="8">
    <source>
        <dbReference type="SAM" id="Phobius"/>
    </source>
</evidence>
<evidence type="ECO:0000256" key="2">
    <source>
        <dbReference type="ARBA" id="ARBA00022475"/>
    </source>
</evidence>
<accession>A0AAN2CAE1</accession>
<evidence type="ECO:0000256" key="5">
    <source>
        <dbReference type="ARBA" id="ARBA00022989"/>
    </source>
</evidence>
<keyword evidence="4 8" id="KW-0812">Transmembrane</keyword>
<evidence type="ECO:0000256" key="1">
    <source>
        <dbReference type="ARBA" id="ARBA00004651"/>
    </source>
</evidence>
<dbReference type="KEGG" id="vab:WPS_22770"/>
<feature type="transmembrane region" description="Helical" evidence="8">
    <location>
        <begin position="30"/>
        <end position="55"/>
    </location>
</feature>
<dbReference type="EMBL" id="AP025523">
    <property type="protein sequence ID" value="BDE07001.1"/>
    <property type="molecule type" value="Genomic_DNA"/>
</dbReference>
<evidence type="ECO:0000256" key="4">
    <source>
        <dbReference type="ARBA" id="ARBA00022692"/>
    </source>
</evidence>
<keyword evidence="3" id="KW-0808">Transferase</keyword>
<gene>
    <name evidence="9" type="ORF">WPS_22770</name>
</gene>
<proteinExistence type="inferred from homology"/>
<feature type="transmembrane region" description="Helical" evidence="8">
    <location>
        <begin position="123"/>
        <end position="147"/>
    </location>
</feature>
<dbReference type="Proteomes" id="UP001317532">
    <property type="component" value="Chromosome"/>
</dbReference>
<feature type="transmembrane region" description="Helical" evidence="8">
    <location>
        <begin position="167"/>
        <end position="197"/>
    </location>
</feature>
<dbReference type="Pfam" id="PF09594">
    <property type="entry name" value="GT87"/>
    <property type="match status" value="1"/>
</dbReference>
<name>A0AAN2CAE1_UNVUL</name>
<keyword evidence="10" id="KW-1185">Reference proteome</keyword>
<feature type="transmembrane region" description="Helical" evidence="8">
    <location>
        <begin position="62"/>
        <end position="83"/>
    </location>
</feature>
<sequence>MPPFALLAYATLSALPFSSAMIVYGALLAAAMTLAVFLLARVTRAPLFVVAVALAPIAWSDAILRGQPFAIVLLAFAASAYLLQRSRPAAAACCLLAATVQPHVALPALLGALVLVPRMRISLLLGGIALAGASVVLVGPAVTTVYLRDVLPAHASANAYEWQFSLTSLLTSIGIAARPAITAGSLTFAVMTLLGIVAAERFVRRDGDAAAAVLIPPAFAVFLGVHVHYHQLALAFPAMLFVLVRYERWRSIAGGGLVAAMLPWDTIIAPFLIGVWTMLAAIVGRFVYGPRPALWLAAGTALFAVGISLAAFLHPALGGGASYFTPHPYPPDGLAETSWSNYSRQVLSRTSPLFMIMRMPTVLGLLAGIVAIGGAAFAPSAAADAMGRVTAFAQPWRRRRGQL</sequence>